<protein>
    <submittedName>
        <fullName evidence="2">Glyoxalase/bleomycin resistance protein/dioxygenase</fullName>
    </submittedName>
</protein>
<dbReference type="EMBL" id="CP001736">
    <property type="protein sequence ID" value="ADB36038.1"/>
    <property type="molecule type" value="Genomic_DNA"/>
</dbReference>
<dbReference type="Pfam" id="PF00903">
    <property type="entry name" value="Glyoxalase"/>
    <property type="match status" value="1"/>
</dbReference>
<evidence type="ECO:0000259" key="1">
    <source>
        <dbReference type="PROSITE" id="PS51819"/>
    </source>
</evidence>
<sequence>MVVMTMSLRVEVFTHDLEAAGDFYRRVLGFEELSRQPGRYLWMGRGTARIGIGAAADAVDPAVRRVPAGTEIVLEVDDLDAEYERVSRSGWPVESPPRTQEWGLRDFRLFDADGYYLRLTSRSGGRSA</sequence>
<keyword evidence="3" id="KW-1185">Reference proteome</keyword>
<dbReference type="HOGENOM" id="CLU_046006_15_6_11"/>
<dbReference type="InterPro" id="IPR029068">
    <property type="entry name" value="Glyas_Bleomycin-R_OHBP_Dase"/>
</dbReference>
<evidence type="ECO:0000313" key="3">
    <source>
        <dbReference type="Proteomes" id="UP000007967"/>
    </source>
</evidence>
<dbReference type="SUPFAM" id="SSF54593">
    <property type="entry name" value="Glyoxalase/Bleomycin resistance protein/Dihydroxybiphenyl dioxygenase"/>
    <property type="match status" value="1"/>
</dbReference>
<dbReference type="STRING" id="479435.Kfla_7050"/>
<dbReference type="eggNOG" id="COG0346">
    <property type="taxonomic scope" value="Bacteria"/>
</dbReference>
<dbReference type="GO" id="GO:0051213">
    <property type="term" value="F:dioxygenase activity"/>
    <property type="evidence" value="ECO:0007669"/>
    <property type="project" value="UniProtKB-KW"/>
</dbReference>
<dbReference type="InterPro" id="IPR004360">
    <property type="entry name" value="Glyas_Fos-R_dOase_dom"/>
</dbReference>
<organism evidence="2 3">
    <name type="scientific">Kribbella flavida (strain DSM 17836 / JCM 10339 / NBRC 14399)</name>
    <dbReference type="NCBI Taxonomy" id="479435"/>
    <lineage>
        <taxon>Bacteria</taxon>
        <taxon>Bacillati</taxon>
        <taxon>Actinomycetota</taxon>
        <taxon>Actinomycetes</taxon>
        <taxon>Propionibacteriales</taxon>
        <taxon>Kribbellaceae</taxon>
        <taxon>Kribbella</taxon>
    </lineage>
</organism>
<dbReference type="AlphaFoldDB" id="D2Q527"/>
<feature type="domain" description="VOC" evidence="1">
    <location>
        <begin position="6"/>
        <end position="122"/>
    </location>
</feature>
<evidence type="ECO:0000313" key="2">
    <source>
        <dbReference type="EMBL" id="ADB36038.1"/>
    </source>
</evidence>
<dbReference type="Gene3D" id="3.10.180.10">
    <property type="entry name" value="2,3-Dihydroxybiphenyl 1,2-Dioxygenase, domain 1"/>
    <property type="match status" value="1"/>
</dbReference>
<accession>D2Q527</accession>
<name>D2Q527_KRIFD</name>
<dbReference type="PROSITE" id="PS51819">
    <property type="entry name" value="VOC"/>
    <property type="match status" value="1"/>
</dbReference>
<gene>
    <name evidence="2" type="ordered locus">Kfla_7050</name>
</gene>
<dbReference type="KEGG" id="kfl:Kfla_7050"/>
<reference evidence="3" key="1">
    <citation type="submission" date="2009-09" db="EMBL/GenBank/DDBJ databases">
        <title>The complete genome of Kribbella flavida DSM 17836.</title>
        <authorList>
            <consortium name="US DOE Joint Genome Institute (JGI-PGF)"/>
            <person name="Lucas S."/>
            <person name="Copeland A."/>
            <person name="Lapidus A."/>
            <person name="Glavina del Rio T."/>
            <person name="Dalin E."/>
            <person name="Tice H."/>
            <person name="Bruce D."/>
            <person name="Goodwin L."/>
            <person name="Pitluck S."/>
            <person name="Kyrpides N."/>
            <person name="Mavromatis K."/>
            <person name="Ivanova N."/>
            <person name="Saunders E."/>
            <person name="Brettin T."/>
            <person name="Detter J.C."/>
            <person name="Han C."/>
            <person name="Larimer F."/>
            <person name="Land M."/>
            <person name="Hauser L."/>
            <person name="Markowitz V."/>
            <person name="Cheng J.-F."/>
            <person name="Hugenholtz P."/>
            <person name="Woyke T."/>
            <person name="Wu D."/>
            <person name="Pukall R."/>
            <person name="Klenk H.-P."/>
            <person name="Eisen J.A."/>
        </authorList>
    </citation>
    <scope>NUCLEOTIDE SEQUENCE [LARGE SCALE GENOMIC DNA]</scope>
    <source>
        <strain evidence="3">DSM 17836 / JCM 10339 / NBRC 14399</strain>
    </source>
</reference>
<dbReference type="Proteomes" id="UP000007967">
    <property type="component" value="Chromosome"/>
</dbReference>
<keyword evidence="2" id="KW-0223">Dioxygenase</keyword>
<reference evidence="2 3" key="2">
    <citation type="journal article" date="2010" name="Stand. Genomic Sci.">
        <title>Complete genome sequence of Kribbella flavida type strain (IFO 14399).</title>
        <authorList>
            <person name="Pukall R."/>
            <person name="Lapidus A."/>
            <person name="Glavina Del Rio T."/>
            <person name="Copeland A."/>
            <person name="Tice H."/>
            <person name="Cheng J.-F."/>
            <person name="Lucas S."/>
            <person name="Chen F."/>
            <person name="Nolan M."/>
            <person name="LaButti K."/>
            <person name="Pati A."/>
            <person name="Ivanova N."/>
            <person name="Mavrommatis K."/>
            <person name="Mikhailova N."/>
            <person name="Pitluck S."/>
            <person name="Bruce D."/>
            <person name="Goodwin L."/>
            <person name="Land M."/>
            <person name="Hauser L."/>
            <person name="Chang Y.-J."/>
            <person name="Jeffries C.D."/>
            <person name="Chen A."/>
            <person name="Palaniappan K."/>
            <person name="Chain P."/>
            <person name="Rohde M."/>
            <person name="Goeker M."/>
            <person name="Bristow J."/>
            <person name="Eisen J.A."/>
            <person name="Markowitz V."/>
            <person name="Hugenholtz P."/>
            <person name="Kyrpides N.C."/>
            <person name="Klenk H.-P."/>
            <person name="Brettin T."/>
        </authorList>
    </citation>
    <scope>NUCLEOTIDE SEQUENCE [LARGE SCALE GENOMIC DNA]</scope>
    <source>
        <strain evidence="3">DSM 17836 / JCM 10339 / NBRC 14399</strain>
    </source>
</reference>
<keyword evidence="2" id="KW-0560">Oxidoreductase</keyword>
<proteinExistence type="predicted"/>
<dbReference type="InterPro" id="IPR037523">
    <property type="entry name" value="VOC_core"/>
</dbReference>